<sequence>MENTCSSCNLGVSGKPNSQHSKLEILFLWEKSPLDSSPKDSRHTTRHRSHLQLPQPAESRCQQQQSLPQQPMGIAEFPSSHTPASTPAAPPSSPSVRVHKQPAQSQQPSQPPNLQDFVPSRQLTQSTLYTCRALVPNYDADLRSKQLVVGELTLLLVGRPYLIRRVRFPAATIRPPDACHLVFYTLHWLLGICWPWPSYEHINYLYPLTPKPIAKPPAPSPSSSTTAPTTCKIRTAAGKVPNIVILPKTIQKPGIASPPHNFVPTRKPTRPAPYRRPLASEKPSHSKLGVTVQLLMGTGFQDGGQVISTKMADGMGERGGRPANLLDEGAPSWSTSAENEASTTVPSATNPPSSTTETINISAETSPTPDTSQCHTTSSHAIYQDLFRTLAVCNPHSPLPVPLCHIKSKYCRFTTYTRVLFKLPAHVILGLGLALPVSSEPLWPVIVGVTTTHQCNTDTKHLLHDQQLIQRHSGIRGLDTGSGRLGAGLIRAGGESNPRVRRMEVAVRSGSLILLTIRVTNIRDSSDPRGME</sequence>
<name>A0ABQ9FZJ8_9NEOP</name>
<feature type="compositionally biased region" description="Polar residues" evidence="1">
    <location>
        <begin position="332"/>
        <end position="375"/>
    </location>
</feature>
<comment type="caution">
    <text evidence="2">The sequence shown here is derived from an EMBL/GenBank/DDBJ whole genome shotgun (WGS) entry which is preliminary data.</text>
</comment>
<feature type="region of interest" description="Disordered" evidence="1">
    <location>
        <begin position="256"/>
        <end position="284"/>
    </location>
</feature>
<feature type="compositionally biased region" description="Low complexity" evidence="1">
    <location>
        <begin position="78"/>
        <end position="87"/>
    </location>
</feature>
<reference evidence="2 3" key="1">
    <citation type="submission" date="2023-02" db="EMBL/GenBank/DDBJ databases">
        <title>LHISI_Scaffold_Assembly.</title>
        <authorList>
            <person name="Stuart O.P."/>
            <person name="Cleave R."/>
            <person name="Magrath M.J.L."/>
            <person name="Mikheyev A.S."/>
        </authorList>
    </citation>
    <scope>NUCLEOTIDE SEQUENCE [LARGE SCALE GENOMIC DNA]</scope>
    <source>
        <strain evidence="2">Daus_M_001</strain>
        <tissue evidence="2">Leg muscle</tissue>
    </source>
</reference>
<feature type="region of interest" description="Disordered" evidence="1">
    <location>
        <begin position="33"/>
        <end position="117"/>
    </location>
</feature>
<feature type="region of interest" description="Disordered" evidence="1">
    <location>
        <begin position="311"/>
        <end position="375"/>
    </location>
</feature>
<evidence type="ECO:0000313" key="3">
    <source>
        <dbReference type="Proteomes" id="UP001159363"/>
    </source>
</evidence>
<gene>
    <name evidence="2" type="ORF">PR048_033194</name>
</gene>
<evidence type="ECO:0000313" key="2">
    <source>
        <dbReference type="EMBL" id="KAJ8865674.1"/>
    </source>
</evidence>
<accession>A0ABQ9FZJ8</accession>
<feature type="compositionally biased region" description="Low complexity" evidence="1">
    <location>
        <begin position="62"/>
        <end position="71"/>
    </location>
</feature>
<dbReference type="EMBL" id="JARBHB010000017">
    <property type="protein sequence ID" value="KAJ8865674.1"/>
    <property type="molecule type" value="Genomic_DNA"/>
</dbReference>
<organism evidence="2 3">
    <name type="scientific">Dryococelus australis</name>
    <dbReference type="NCBI Taxonomy" id="614101"/>
    <lineage>
        <taxon>Eukaryota</taxon>
        <taxon>Metazoa</taxon>
        <taxon>Ecdysozoa</taxon>
        <taxon>Arthropoda</taxon>
        <taxon>Hexapoda</taxon>
        <taxon>Insecta</taxon>
        <taxon>Pterygota</taxon>
        <taxon>Neoptera</taxon>
        <taxon>Polyneoptera</taxon>
        <taxon>Phasmatodea</taxon>
        <taxon>Verophasmatodea</taxon>
        <taxon>Anareolatae</taxon>
        <taxon>Phasmatidae</taxon>
        <taxon>Eurycanthinae</taxon>
        <taxon>Dryococelus</taxon>
    </lineage>
</organism>
<proteinExistence type="predicted"/>
<protein>
    <submittedName>
        <fullName evidence="2">Uncharacterized protein</fullName>
    </submittedName>
</protein>
<dbReference type="Proteomes" id="UP001159363">
    <property type="component" value="Chromosome 16"/>
</dbReference>
<keyword evidence="3" id="KW-1185">Reference proteome</keyword>
<evidence type="ECO:0000256" key="1">
    <source>
        <dbReference type="SAM" id="MobiDB-lite"/>
    </source>
</evidence>